<sequence>MADLADVADEFQEAFLESSMAAHRAQVKDSPQATGNCLNCEEPVTKAGQRWCDSDCRDDWQRHEDANRRRTGRAPVQMPVQVDDEEDEK</sequence>
<dbReference type="EMBL" id="CP031226">
    <property type="protein sequence ID" value="AXH59438.1"/>
    <property type="molecule type" value="Genomic_DNA"/>
</dbReference>
<organism evidence="2 3">
    <name type="scientific">Pseudomonas amygdali pv. lachrymans str. M301315</name>
    <dbReference type="NCBI Taxonomy" id="629260"/>
    <lineage>
        <taxon>Bacteria</taxon>
        <taxon>Pseudomonadati</taxon>
        <taxon>Pseudomonadota</taxon>
        <taxon>Gammaproteobacteria</taxon>
        <taxon>Pseudomonadales</taxon>
        <taxon>Pseudomonadaceae</taxon>
        <taxon>Pseudomonas</taxon>
        <taxon>Pseudomonas amygdali</taxon>
    </lineage>
</organism>
<name>A0AAD0M7A5_PSEAV</name>
<proteinExistence type="predicted"/>
<evidence type="ECO:0000313" key="3">
    <source>
        <dbReference type="Proteomes" id="UP000006426"/>
    </source>
</evidence>
<dbReference type="AlphaFoldDB" id="A0AAD0M7A5"/>
<geneLocation type="plasmid" evidence="3">
    <name>pmppla107</name>
</geneLocation>
<dbReference type="GeneID" id="39474565"/>
<evidence type="ECO:0000256" key="1">
    <source>
        <dbReference type="SAM" id="MobiDB-lite"/>
    </source>
</evidence>
<dbReference type="Proteomes" id="UP000006426">
    <property type="component" value="Plasmid pmppla107"/>
</dbReference>
<evidence type="ECO:0008006" key="4">
    <source>
        <dbReference type="Google" id="ProtNLM"/>
    </source>
</evidence>
<gene>
    <name evidence="2" type="ORF">PLA107_029880</name>
</gene>
<accession>A0AAD0M7A5</accession>
<keyword evidence="2" id="KW-0614">Plasmid</keyword>
<dbReference type="RefSeq" id="WP_005742383.1">
    <property type="nucleotide sequence ID" value="NZ_CP031226.1"/>
</dbReference>
<evidence type="ECO:0000313" key="2">
    <source>
        <dbReference type="EMBL" id="AXH59438.1"/>
    </source>
</evidence>
<protein>
    <recommendedName>
        <fullName evidence="4">DUF2116 family Zn-ribbon domain-containing protein</fullName>
    </recommendedName>
</protein>
<feature type="region of interest" description="Disordered" evidence="1">
    <location>
        <begin position="65"/>
        <end position="89"/>
    </location>
</feature>
<reference evidence="2 3" key="1">
    <citation type="journal article" date="2011" name="PLoS Pathog.">
        <title>Dynamic evolution of pathogenicity revealed by sequencing and comparative genomics of 19 Pseudomonas syringae isolates.</title>
        <authorList>
            <person name="Baltrus D.A."/>
            <person name="Nishimura M.T."/>
            <person name="Romanchuk A."/>
            <person name="Chang J.H."/>
            <person name="Mukhtar M.S."/>
            <person name="Cherkis K."/>
            <person name="Roach J."/>
            <person name="Grant S.R."/>
            <person name="Jones C.D."/>
            <person name="Dangl J.L."/>
        </authorList>
    </citation>
    <scope>NUCLEOTIDE SEQUENCE [LARGE SCALE GENOMIC DNA]</scope>
    <source>
        <strain evidence="2 3">M301315</strain>
    </source>
</reference>